<feature type="transmembrane region" description="Helical" evidence="6">
    <location>
        <begin position="40"/>
        <end position="59"/>
    </location>
</feature>
<proteinExistence type="inferred from homology"/>
<keyword evidence="8" id="KW-1185">Reference proteome</keyword>
<comment type="caution">
    <text evidence="7">The sequence shown here is derived from an EMBL/GenBank/DDBJ whole genome shotgun (WGS) entry which is preliminary data.</text>
</comment>
<accession>A0A8S8XE89</accession>
<feature type="transmembrane region" description="Helical" evidence="6">
    <location>
        <begin position="92"/>
        <end position="116"/>
    </location>
</feature>
<evidence type="ECO:0000256" key="1">
    <source>
        <dbReference type="ARBA" id="ARBA00004141"/>
    </source>
</evidence>
<dbReference type="AlphaFoldDB" id="A0A8S8XE89"/>
<organism evidence="7 8">
    <name type="scientific">Roseiterribacter gracilis</name>
    <dbReference type="NCBI Taxonomy" id="2812848"/>
    <lineage>
        <taxon>Bacteria</taxon>
        <taxon>Pseudomonadati</taxon>
        <taxon>Pseudomonadota</taxon>
        <taxon>Alphaproteobacteria</taxon>
        <taxon>Rhodospirillales</taxon>
        <taxon>Roseiterribacteraceae</taxon>
        <taxon>Roseiterribacter</taxon>
    </lineage>
</organism>
<dbReference type="InterPro" id="IPR006696">
    <property type="entry name" value="DUF423"/>
</dbReference>
<name>A0A8S8XE89_9PROT</name>
<evidence type="ECO:0000256" key="5">
    <source>
        <dbReference type="ARBA" id="ARBA00023136"/>
    </source>
</evidence>
<dbReference type="EMBL" id="BOPV01000001">
    <property type="protein sequence ID" value="GIL40272.1"/>
    <property type="molecule type" value="Genomic_DNA"/>
</dbReference>
<protein>
    <recommendedName>
        <fullName evidence="9">DUF423 domain-containing protein</fullName>
    </recommendedName>
</protein>
<dbReference type="PANTHER" id="PTHR43461:SF1">
    <property type="entry name" value="TRANSMEMBRANE PROTEIN 256"/>
    <property type="match status" value="1"/>
</dbReference>
<keyword evidence="5 6" id="KW-0472">Membrane</keyword>
<evidence type="ECO:0000313" key="8">
    <source>
        <dbReference type="Proteomes" id="UP000681075"/>
    </source>
</evidence>
<evidence type="ECO:0000313" key="7">
    <source>
        <dbReference type="EMBL" id="GIL40272.1"/>
    </source>
</evidence>
<dbReference type="Pfam" id="PF04241">
    <property type="entry name" value="DUF423"/>
    <property type="match status" value="1"/>
</dbReference>
<comment type="subcellular location">
    <subcellularLocation>
        <location evidence="1">Membrane</location>
        <topology evidence="1">Multi-pass membrane protein</topology>
    </subcellularLocation>
</comment>
<dbReference type="PANTHER" id="PTHR43461">
    <property type="entry name" value="TRANSMEMBRANE PROTEIN 256"/>
    <property type="match status" value="1"/>
</dbReference>
<evidence type="ECO:0000256" key="3">
    <source>
        <dbReference type="ARBA" id="ARBA00022692"/>
    </source>
</evidence>
<evidence type="ECO:0000256" key="4">
    <source>
        <dbReference type="ARBA" id="ARBA00022989"/>
    </source>
</evidence>
<evidence type="ECO:0008006" key="9">
    <source>
        <dbReference type="Google" id="ProtNLM"/>
    </source>
</evidence>
<evidence type="ECO:0000256" key="6">
    <source>
        <dbReference type="SAM" id="Phobius"/>
    </source>
</evidence>
<gene>
    <name evidence="7" type="ORF">TMPK1_25090</name>
</gene>
<keyword evidence="4 6" id="KW-1133">Transmembrane helix</keyword>
<sequence length="121" mass="12035">MIASERTAWCTVAAVSGAIAVAAGAFGAHAVPAGSKAQQLLTTGATWQLLHTVALLASLALVPSRAVGICFTVGLVAFPGALYALALQGPSWLGAVAPVGGLAFLAGWLLVAVAAWRSRGI</sequence>
<dbReference type="Proteomes" id="UP000681075">
    <property type="component" value="Unassembled WGS sequence"/>
</dbReference>
<comment type="similarity">
    <text evidence="2">Belongs to the UPF0382 family.</text>
</comment>
<dbReference type="RefSeq" id="WP_420243377.1">
    <property type="nucleotide sequence ID" value="NZ_BOPV01000001.1"/>
</dbReference>
<evidence type="ECO:0000256" key="2">
    <source>
        <dbReference type="ARBA" id="ARBA00009694"/>
    </source>
</evidence>
<keyword evidence="3 6" id="KW-0812">Transmembrane</keyword>
<reference evidence="7" key="1">
    <citation type="submission" date="2021-02" db="EMBL/GenBank/DDBJ databases">
        <title>Genome sequence of Rhodospirillales sp. strain TMPK1 isolated from soil.</title>
        <authorList>
            <person name="Nakai R."/>
            <person name="Kusada H."/>
            <person name="Tamaki H."/>
        </authorList>
    </citation>
    <scope>NUCLEOTIDE SEQUENCE</scope>
    <source>
        <strain evidence="7">TMPK1</strain>
    </source>
</reference>
<feature type="transmembrane region" description="Helical" evidence="6">
    <location>
        <begin position="66"/>
        <end position="86"/>
    </location>
</feature>
<dbReference type="GO" id="GO:0005886">
    <property type="term" value="C:plasma membrane"/>
    <property type="evidence" value="ECO:0007669"/>
    <property type="project" value="TreeGrafter"/>
</dbReference>